<organism evidence="1">
    <name type="scientific">Siphoviridae sp. ctsBB38</name>
    <dbReference type="NCBI Taxonomy" id="2826482"/>
    <lineage>
        <taxon>Viruses</taxon>
        <taxon>Duplodnaviria</taxon>
        <taxon>Heunggongvirae</taxon>
        <taxon>Uroviricota</taxon>
        <taxon>Caudoviricetes</taxon>
    </lineage>
</organism>
<evidence type="ECO:0000313" key="1">
    <source>
        <dbReference type="EMBL" id="DAD86431.1"/>
    </source>
</evidence>
<dbReference type="EMBL" id="BK014999">
    <property type="protein sequence ID" value="DAD86431.1"/>
    <property type="molecule type" value="Genomic_DNA"/>
</dbReference>
<sequence length="51" mass="6090">MLTGKKIRQMEIEKDLVRELKWLINKAVDEGDLMFEHLDPLFDLLYKVQEG</sequence>
<reference evidence="1" key="1">
    <citation type="journal article" date="2021" name="Proc. Natl. Acad. Sci. U.S.A.">
        <title>A Catalog of Tens of Thousands of Viruses from Human Metagenomes Reveals Hidden Associations with Chronic Diseases.</title>
        <authorList>
            <person name="Tisza M.J."/>
            <person name="Buck C.B."/>
        </authorList>
    </citation>
    <scope>NUCLEOTIDE SEQUENCE</scope>
    <source>
        <strain evidence="1">CtsBB38</strain>
    </source>
</reference>
<proteinExistence type="predicted"/>
<name>A0A8S5MWF3_9CAUD</name>
<protein>
    <submittedName>
        <fullName evidence="1">Uncharacterized protein</fullName>
    </submittedName>
</protein>
<accession>A0A8S5MWF3</accession>